<keyword evidence="4" id="KW-1185">Reference proteome</keyword>
<dbReference type="InterPro" id="IPR011990">
    <property type="entry name" value="TPR-like_helical_dom_sf"/>
</dbReference>
<dbReference type="EMBL" id="CP119877">
    <property type="protein sequence ID" value="WFD33918.1"/>
    <property type="molecule type" value="Genomic_DNA"/>
</dbReference>
<dbReference type="InterPro" id="IPR050872">
    <property type="entry name" value="PPR_P_subfamily"/>
</dbReference>
<evidence type="ECO:0000256" key="1">
    <source>
        <dbReference type="ARBA" id="ARBA00007626"/>
    </source>
</evidence>
<dbReference type="Proteomes" id="UP001219933">
    <property type="component" value="Chromosome 1"/>
</dbReference>
<gene>
    <name evidence="3" type="ORF">MCUN1_000744</name>
</gene>
<dbReference type="Pfam" id="PF13812">
    <property type="entry name" value="PPR_3"/>
    <property type="match status" value="2"/>
</dbReference>
<dbReference type="Pfam" id="PF01535">
    <property type="entry name" value="PPR"/>
    <property type="match status" value="1"/>
</dbReference>
<dbReference type="PROSITE" id="PS51375">
    <property type="entry name" value="PPR"/>
    <property type="match status" value="1"/>
</dbReference>
<protein>
    <recommendedName>
        <fullName evidence="5">Pentatricopeptide repeat-containing protein</fullName>
    </recommendedName>
</protein>
<feature type="repeat" description="PPR" evidence="2">
    <location>
        <begin position="468"/>
        <end position="502"/>
    </location>
</feature>
<comment type="similarity">
    <text evidence="1">Belongs to the PPR family. P subfamily.</text>
</comment>
<evidence type="ECO:0000313" key="3">
    <source>
        <dbReference type="EMBL" id="WFD33918.1"/>
    </source>
</evidence>
<dbReference type="PANTHER" id="PTHR46128">
    <property type="entry name" value="MITOCHONDRIAL GROUP I INTRON SPLICING FACTOR CCM1"/>
    <property type="match status" value="1"/>
</dbReference>
<dbReference type="PANTHER" id="PTHR46128:SF329">
    <property type="entry name" value="MITOCHONDRIAL GROUP I INTRON SPLICING FACTOR DMR1"/>
    <property type="match status" value="1"/>
</dbReference>
<evidence type="ECO:0008006" key="5">
    <source>
        <dbReference type="Google" id="ProtNLM"/>
    </source>
</evidence>
<name>A0AAF0ENL4_9BASI</name>
<dbReference type="AlphaFoldDB" id="A0AAF0ENL4"/>
<evidence type="ECO:0000313" key="4">
    <source>
        <dbReference type="Proteomes" id="UP001219933"/>
    </source>
</evidence>
<reference evidence="3" key="1">
    <citation type="submission" date="2023-03" db="EMBL/GenBank/DDBJ databases">
        <title>Mating type loci evolution in Malassezia.</title>
        <authorList>
            <person name="Coelho M.A."/>
        </authorList>
    </citation>
    <scope>NUCLEOTIDE SEQUENCE</scope>
    <source>
        <strain evidence="3">CBS 11721</strain>
    </source>
</reference>
<organism evidence="3 4">
    <name type="scientific">Malassezia cuniculi</name>
    <dbReference type="NCBI Taxonomy" id="948313"/>
    <lineage>
        <taxon>Eukaryota</taxon>
        <taxon>Fungi</taxon>
        <taxon>Dikarya</taxon>
        <taxon>Basidiomycota</taxon>
        <taxon>Ustilaginomycotina</taxon>
        <taxon>Malasseziomycetes</taxon>
        <taxon>Malasseziales</taxon>
        <taxon>Malasseziaceae</taxon>
        <taxon>Malassezia</taxon>
    </lineage>
</organism>
<dbReference type="InterPro" id="IPR002885">
    <property type="entry name" value="PPR_rpt"/>
</dbReference>
<sequence length="843" mass="91835">MSVRLFAQLAGPRQCLAQGHALPRALYTARALASKADAAASPTHVTSLRAGLAARDISLVWDSWEALQQHNDVSRLRWNDHADILALAKANVEHGAMQSPEWAPRRLVWAKNAAQRLDVAGMHGWMRNELLCGNAHGAIEIFDAYHAARRRASGRVQTSESPSGEYIHLDSNVQHRDRLIQVLELLVLSYAELNDLQALVNMFQSFDVGTHTELLFDYEKCASRFSNETFPCTAPVRARALAWLAHAELARGLLGGSGGSAGRNRIARLLGSTLARRDVASFLRLFRAAMQAGVVGDANTHTWLVQEQLADQHPDALPSWTDSCWSVSLGGLLSAGRSELAAVVWAALAVVQQRICGDGPVTWPPLGVWNVMLDGYSRGGNYAGVEATWDMITRTNPDPLAFPLTVAQHVSQPTARCLPVQPLSHRGPDLLCVTTMIVASFRSRNTRKALSLFEQLEAEQAAGRLTIPIETYNAVLHGLCYVGRDKDAQALLATMGKGKVPPPTVATINALLRMQGRSKNLAAMATTMRFMQPLGLRPDVVTFTTLLDTMLRVSPDPNHAAAAVEHIMQLMDSMDVQPNSITFTSMIKACLTTGSPKHELDEDSGNTPRIDMALQLMRTMATTTKLAPTIVTYTMLISSVLQNSALVGALVAEGRIPSRYTEPLKPLTALGETPEALARDMSLASETAGMHVALVLFDDLLQDRISPTLELYHTLIRALLASPANETAYLRGIALADELLHMNGKLIYAQMFKKLPAHSPLRAVSTPLPSTMSWNLVFRSVLRTHENAADAVESNTTGRLLSALVSHYESSKRYGRAAMHEPGAGRGKKQALENLVQRVANAI</sequence>
<evidence type="ECO:0000256" key="2">
    <source>
        <dbReference type="PROSITE-ProRule" id="PRU00708"/>
    </source>
</evidence>
<proteinExistence type="inferred from homology"/>
<dbReference type="Gene3D" id="1.25.40.10">
    <property type="entry name" value="Tetratricopeptide repeat domain"/>
    <property type="match status" value="3"/>
</dbReference>
<accession>A0AAF0ENL4</accession>